<comment type="caution">
    <text evidence="1">The sequence shown here is derived from an EMBL/GenBank/DDBJ whole genome shotgun (WGS) entry which is preliminary data.</text>
</comment>
<evidence type="ECO:0000313" key="1">
    <source>
        <dbReference type="EMBL" id="GHW02094.1"/>
    </source>
</evidence>
<sequence length="120" mass="14080">MPNKSLYHKTVEDPEFRYYRNKASLDEYMSGIVYENHWLENGCVKYNVGKIGRGMQTTIDKGSVVRIINSFSGDILEEEAEKIYRMLKMTEVTFVKYKDLTVLPYPLKLLKEASRMEIEL</sequence>
<dbReference type="EMBL" id="BOCI01000479">
    <property type="protein sequence ID" value="GHW02094.1"/>
    <property type="molecule type" value="Genomic_DNA"/>
</dbReference>
<keyword evidence="2" id="KW-1185">Reference proteome</keyword>
<dbReference type="RefSeq" id="WP_244660604.1">
    <property type="nucleotide sequence ID" value="NZ_BOCG01000106.1"/>
</dbReference>
<gene>
    <name evidence="1" type="ORF">lacNasYZ03_17810</name>
</gene>
<reference evidence="2" key="1">
    <citation type="submission" date="2021-01" db="EMBL/GenBank/DDBJ databases">
        <title>Draft genome sequence of Nasalis larvatus strain YZ03.</title>
        <authorList>
            <person name="Suzuki-Hashido N."/>
            <person name="Tsuchida S."/>
            <person name="Hayakawa T."/>
        </authorList>
    </citation>
    <scope>NUCLEOTIDE SEQUENCE [LARGE SCALE GENOMIC DNA]</scope>
    <source>
        <strain evidence="2">YZ03</strain>
    </source>
</reference>
<proteinExistence type="predicted"/>
<name>A0ABQ3WAI3_9LACO</name>
<accession>A0ABQ3WAI3</accession>
<evidence type="ECO:0000313" key="2">
    <source>
        <dbReference type="Proteomes" id="UP000616547"/>
    </source>
</evidence>
<protein>
    <submittedName>
        <fullName evidence="1">Uncharacterized protein</fullName>
    </submittedName>
</protein>
<dbReference type="Proteomes" id="UP000616547">
    <property type="component" value="Unassembled WGS sequence"/>
</dbReference>
<organism evidence="1 2">
    <name type="scientific">Lactobacillus nasalidis</name>
    <dbReference type="NCBI Taxonomy" id="2797258"/>
    <lineage>
        <taxon>Bacteria</taxon>
        <taxon>Bacillati</taxon>
        <taxon>Bacillota</taxon>
        <taxon>Bacilli</taxon>
        <taxon>Lactobacillales</taxon>
        <taxon>Lactobacillaceae</taxon>
        <taxon>Lactobacillus</taxon>
    </lineage>
</organism>